<dbReference type="CDD" id="cd22189">
    <property type="entry name" value="PGAP4-like_fungal"/>
    <property type="match status" value="1"/>
</dbReference>
<accession>K2RT22</accession>
<keyword evidence="1" id="KW-0472">Membrane</keyword>
<dbReference type="HOGENOM" id="CLU_036324_0_0_1"/>
<evidence type="ECO:0000313" key="2">
    <source>
        <dbReference type="EMBL" id="EKG17908.1"/>
    </source>
</evidence>
<protein>
    <submittedName>
        <fullName evidence="2">Uncharacterized protein</fullName>
    </submittedName>
</protein>
<dbReference type="GO" id="GO:0000139">
    <property type="term" value="C:Golgi membrane"/>
    <property type="evidence" value="ECO:0007669"/>
    <property type="project" value="InterPro"/>
</dbReference>
<dbReference type="InParanoid" id="K2RT22"/>
<keyword evidence="1" id="KW-0812">Transmembrane</keyword>
<dbReference type="AlphaFoldDB" id="K2RT22"/>
<dbReference type="InterPro" id="IPR029675">
    <property type="entry name" value="PGAP4"/>
</dbReference>
<feature type="transmembrane region" description="Helical" evidence="1">
    <location>
        <begin position="239"/>
        <end position="260"/>
    </location>
</feature>
<dbReference type="PANTHER" id="PTHR31410:SF1">
    <property type="entry name" value="POST-GPI ATTACHMENT TO PROTEINS FACTOR 4"/>
    <property type="match status" value="1"/>
</dbReference>
<dbReference type="GO" id="GO:0016757">
    <property type="term" value="F:glycosyltransferase activity"/>
    <property type="evidence" value="ECO:0007669"/>
    <property type="project" value="InterPro"/>
</dbReference>
<reference evidence="2 3" key="1">
    <citation type="journal article" date="2012" name="BMC Genomics">
        <title>Tools to kill: Genome of one of the most destructive plant pathogenic fungi Macrophomina phaseolina.</title>
        <authorList>
            <person name="Islam M.S."/>
            <person name="Haque M.S."/>
            <person name="Islam M.M."/>
            <person name="Emdad E.M."/>
            <person name="Halim A."/>
            <person name="Hossen Q.M.M."/>
            <person name="Hossain M.Z."/>
            <person name="Ahmed B."/>
            <person name="Rahim S."/>
            <person name="Rahman M.S."/>
            <person name="Alam M.M."/>
            <person name="Hou S."/>
            <person name="Wan X."/>
            <person name="Saito J.A."/>
            <person name="Alam M."/>
        </authorList>
    </citation>
    <scope>NUCLEOTIDE SEQUENCE [LARGE SCALE GENOMIC DNA]</scope>
    <source>
        <strain evidence="2 3">MS6</strain>
    </source>
</reference>
<dbReference type="VEuPathDB" id="FungiDB:MPH_04857"/>
<keyword evidence="1" id="KW-1133">Transmembrane helix</keyword>
<dbReference type="Proteomes" id="UP000007129">
    <property type="component" value="Unassembled WGS sequence"/>
</dbReference>
<dbReference type="PANTHER" id="PTHR31410">
    <property type="entry name" value="TRANSMEMBRANE PROTEIN 246"/>
    <property type="match status" value="1"/>
</dbReference>
<gene>
    <name evidence="2" type="ORF">MPH_04857</name>
</gene>
<dbReference type="eggNOG" id="ENOG502SBPR">
    <property type="taxonomic scope" value="Eukaryota"/>
</dbReference>
<sequence length="350" mass="39520">MEGISSGTRGRWAVANQLVRAEKEGSRWGEMETGAEFPIRSAFVAVKPGSQDDFEGTIGSMLDGLTGEERKELYVSVLFADTDPTHHPNWEDPWVHKVIDAAATYNVSEHGSAKLQKAKSDRNFYVKGIPDYVNALDLCLVIDATFIAAFEDNIMFSDGWMARLLKSLQILHDRRGSRHETPPKIWLYLRLFYTEKSLHFTEKAFWYRNMPLAFMLATSVVLASLVLLRRISRRAHKYLDAVAVVALCHVTTPAFFALIFTIRRYSLSSLEGVVEMNKLGCCTQGLLFARDQIPGLRRFLLDRGSGQTESLIRKYVDKTGLDCLALALQFIQHIGRHSSKDNLEINARST</sequence>
<dbReference type="GO" id="GO:0006506">
    <property type="term" value="P:GPI anchor biosynthetic process"/>
    <property type="evidence" value="ECO:0007669"/>
    <property type="project" value="InterPro"/>
</dbReference>
<feature type="transmembrane region" description="Helical" evidence="1">
    <location>
        <begin position="205"/>
        <end position="227"/>
    </location>
</feature>
<dbReference type="OrthoDB" id="2016523at2759"/>
<comment type="caution">
    <text evidence="2">The sequence shown here is derived from an EMBL/GenBank/DDBJ whole genome shotgun (WGS) entry which is preliminary data.</text>
</comment>
<name>K2RT22_MACPH</name>
<proteinExistence type="predicted"/>
<organism evidence="2 3">
    <name type="scientific">Macrophomina phaseolina (strain MS6)</name>
    <name type="common">Charcoal rot fungus</name>
    <dbReference type="NCBI Taxonomy" id="1126212"/>
    <lineage>
        <taxon>Eukaryota</taxon>
        <taxon>Fungi</taxon>
        <taxon>Dikarya</taxon>
        <taxon>Ascomycota</taxon>
        <taxon>Pezizomycotina</taxon>
        <taxon>Dothideomycetes</taxon>
        <taxon>Dothideomycetes incertae sedis</taxon>
        <taxon>Botryosphaeriales</taxon>
        <taxon>Botryosphaeriaceae</taxon>
        <taxon>Macrophomina</taxon>
    </lineage>
</organism>
<evidence type="ECO:0000313" key="3">
    <source>
        <dbReference type="Proteomes" id="UP000007129"/>
    </source>
</evidence>
<dbReference type="EMBL" id="AHHD01000221">
    <property type="protein sequence ID" value="EKG17908.1"/>
    <property type="molecule type" value="Genomic_DNA"/>
</dbReference>
<evidence type="ECO:0000256" key="1">
    <source>
        <dbReference type="SAM" id="Phobius"/>
    </source>
</evidence>